<feature type="region of interest" description="Disordered" evidence="1">
    <location>
        <begin position="1980"/>
        <end position="2000"/>
    </location>
</feature>
<feature type="region of interest" description="Disordered" evidence="1">
    <location>
        <begin position="35"/>
        <end position="139"/>
    </location>
</feature>
<feature type="compositionally biased region" description="Basic and acidic residues" evidence="1">
    <location>
        <begin position="1849"/>
        <end position="1864"/>
    </location>
</feature>
<feature type="compositionally biased region" description="Basic and acidic residues" evidence="1">
    <location>
        <begin position="1903"/>
        <end position="1919"/>
    </location>
</feature>
<feature type="compositionally biased region" description="Basic residues" evidence="1">
    <location>
        <begin position="1865"/>
        <end position="1878"/>
    </location>
</feature>
<comment type="caution">
    <text evidence="2">The sequence shown here is derived from an EMBL/GenBank/DDBJ whole genome shotgun (WGS) entry which is preliminary data.</text>
</comment>
<feature type="compositionally biased region" description="Acidic residues" evidence="1">
    <location>
        <begin position="233"/>
        <end position="242"/>
    </location>
</feature>
<feature type="compositionally biased region" description="Low complexity" evidence="1">
    <location>
        <begin position="47"/>
        <end position="61"/>
    </location>
</feature>
<feature type="compositionally biased region" description="Low complexity" evidence="1">
    <location>
        <begin position="1621"/>
        <end position="1656"/>
    </location>
</feature>
<feature type="compositionally biased region" description="Low complexity" evidence="1">
    <location>
        <begin position="1986"/>
        <end position="2000"/>
    </location>
</feature>
<name>A0A836GKL3_9TRYP</name>
<feature type="compositionally biased region" description="Basic residues" evidence="1">
    <location>
        <begin position="1416"/>
        <end position="1430"/>
    </location>
</feature>
<feature type="compositionally biased region" description="Polar residues" evidence="1">
    <location>
        <begin position="1573"/>
        <end position="1585"/>
    </location>
</feature>
<evidence type="ECO:0000256" key="1">
    <source>
        <dbReference type="SAM" id="MobiDB-lite"/>
    </source>
</evidence>
<reference evidence="3" key="1">
    <citation type="journal article" date="2021" name="Microbiol. Resour. Announc.">
        <title>LGAAP: Leishmaniinae Genome Assembly and Annotation Pipeline.</title>
        <authorList>
            <person name="Almutairi H."/>
            <person name="Urbaniak M.D."/>
            <person name="Bates M.D."/>
            <person name="Jariyapan N."/>
            <person name="Kwakye-Nuako G."/>
            <person name="Thomaz-Soccol V."/>
            <person name="Al-Salem W.S."/>
            <person name="Dillon R.J."/>
            <person name="Bates P.A."/>
            <person name="Gatherer D."/>
        </authorList>
    </citation>
    <scope>NUCLEOTIDE SEQUENCE [LARGE SCALE GENOMIC DNA]</scope>
</reference>
<accession>A0A836GKL3</accession>
<feature type="compositionally biased region" description="Acidic residues" evidence="1">
    <location>
        <begin position="1400"/>
        <end position="1411"/>
    </location>
</feature>
<feature type="compositionally biased region" description="Pro residues" evidence="1">
    <location>
        <begin position="1550"/>
        <end position="1565"/>
    </location>
</feature>
<feature type="region of interest" description="Disordered" evidence="1">
    <location>
        <begin position="1392"/>
        <end position="1456"/>
    </location>
</feature>
<feature type="region of interest" description="Disordered" evidence="1">
    <location>
        <begin position="1733"/>
        <end position="1959"/>
    </location>
</feature>
<dbReference type="GeneID" id="92360811"/>
<dbReference type="Proteomes" id="UP000674143">
    <property type="component" value="Unassembled WGS sequence"/>
</dbReference>
<feature type="compositionally biased region" description="Basic residues" evidence="1">
    <location>
        <begin position="1297"/>
        <end position="1307"/>
    </location>
</feature>
<feature type="region of interest" description="Disordered" evidence="1">
    <location>
        <begin position="1286"/>
        <end position="1362"/>
    </location>
</feature>
<feature type="compositionally biased region" description="Polar residues" evidence="1">
    <location>
        <begin position="1881"/>
        <end position="1894"/>
    </location>
</feature>
<evidence type="ECO:0000313" key="3">
    <source>
        <dbReference type="Proteomes" id="UP000674143"/>
    </source>
</evidence>
<feature type="compositionally biased region" description="Acidic residues" evidence="1">
    <location>
        <begin position="1829"/>
        <end position="1839"/>
    </location>
</feature>
<feature type="region of interest" description="Disordered" evidence="1">
    <location>
        <begin position="1193"/>
        <end position="1255"/>
    </location>
</feature>
<feature type="compositionally biased region" description="Gly residues" evidence="1">
    <location>
        <begin position="1446"/>
        <end position="1455"/>
    </location>
</feature>
<reference evidence="3" key="2">
    <citation type="journal article" date="2021" name="Sci. Data">
        <title>Chromosome-scale genome sequencing, assembly and annotation of six genomes from subfamily Leishmaniinae.</title>
        <authorList>
            <person name="Almutairi H."/>
            <person name="Urbaniak M.D."/>
            <person name="Bates M.D."/>
            <person name="Jariyapan N."/>
            <person name="Kwakye-Nuako G."/>
            <person name="Thomaz Soccol V."/>
            <person name="Al-Salem W.S."/>
            <person name="Dillon R.J."/>
            <person name="Bates P.A."/>
            <person name="Gatherer D."/>
        </authorList>
    </citation>
    <scope>NUCLEOTIDE SEQUENCE [LARGE SCALE GENOMIC DNA]</scope>
</reference>
<feature type="region of interest" description="Disordered" evidence="1">
    <location>
        <begin position="1132"/>
        <end position="1153"/>
    </location>
</feature>
<proteinExistence type="predicted"/>
<evidence type="ECO:0000313" key="2">
    <source>
        <dbReference type="EMBL" id="KAG5483747.1"/>
    </source>
</evidence>
<dbReference type="SMR" id="A0A836GKL3"/>
<dbReference type="KEGG" id="loi:92360811"/>
<feature type="region of interest" description="Disordered" evidence="1">
    <location>
        <begin position="223"/>
        <end position="264"/>
    </location>
</feature>
<feature type="compositionally biased region" description="Basic and acidic residues" evidence="1">
    <location>
        <begin position="1345"/>
        <end position="1362"/>
    </location>
</feature>
<protein>
    <submittedName>
        <fullName evidence="2">Uncharacterized protein</fullName>
    </submittedName>
</protein>
<feature type="compositionally biased region" description="Pro residues" evidence="1">
    <location>
        <begin position="1587"/>
        <end position="1597"/>
    </location>
</feature>
<sequence>MSQRITPLTRNQLLELEALVRNLISAVTQQHVQPSATPASLSEQSGSFSATSTPTSLSLSNSGGGARVLAPSPFSNGGAGGSLSSTTSPRGAARDAQTPHLLVAASSDQDDDPSSYLVDGGVTHPHNRLSGPQPDSAAAAPADHAVLHGAFVDVFTDPWTASTWRLYDKIQYIVWWSYRPPSCTKCGMQDAWMPSGDVEFQCAFCLSGAGTTRSNAVVEDTAAAKQDQAGMEDSGDDDDDDGGLAAVGGRARGGKPPGGGDSGSGGPIDAYIFFYEWLRRIPLIRPAGSASAASAGGPGRRQDCAAGPANQRAPATSLATGTSTHADGSPSPTGGSRRTERHGGTAAGNVANAVESGGCSGNSSSVLLPAGESLPMVLRAAYDMGNLLTTPGLPRGTAPCLRAAALYLSLLLHRFVSLFPLFCLAGRTPTSAASEGASAAAAVEARHLHGPHEAAGTDLQCTDVELQWVDVELISALLGVAAPSFFESTEVSLQHLQNVFTVAAAYGVPSVLWHPGRVPGRVETMKALKEKMVPICPVPFAAAGVSGLCPEHTAMIVALELARRVDAQPIAVSSTSPAAAALNAQRIGLWLDALGLYPIRRVYRDAHSYHQYVVAAEKEPAGSGGDAAQGHHRILASWEKTLTELAGMRDPQLLAAAERHARRHDGNADRGKPLFLITSTSPFYKRFEWILTSPCANALLHVFAAVFRMTPMELADMALRSGIYQGPASGFVTTLRTAVLRGAYDIMPLARRLSPLMSSWMCTYMALHSGDRLPLLTALRQLNDAQNSTRDRQAALTRLVQRVLRKHQAPQLYQLNYVLRVTDEVEKHFNGVYFLSSVLWQEGLAIFTCLRSGRKTITLNRYTHRLSLCYMNAKERHVDHMSMHVVPPVVAAVETEATRLVMEMALGISSASVGDPWGQVVRCLDKCARVRRRMRVPMLASRLDALASIREHASNAARQLQRLPSFYGSPGGQLTSIGPTLLGWGDTETLLTAAPPLDLQQLRRDLQWNYLCLPHVSLLLGLSENRVVAMYASLVGLLELIHLRLTESAAAASTDSTAVTLSNWVEELLYEEKEERLVQADVGALQHGFGSATGTGWSPPMYRNSRPGTPKLSRSPKSKFVAVSASTNAPLGESASSAFATPYGSGGGGRRHNTGRPYSFSPPLARQPYTMTPPSAAPIRSPVMRSVAATSAFNSSHNAVSTPTAQRVRTPPLGNETNNSSGGGGGVNPVSTAGAQQQQQQTPSVSSKKCGSGGGWRARDVWAADGLSLPDLELAESTADIAKRTSNLLSGSQQQQHSRKRQRRQRRGRGEEEDDRSDGEGDDAGTDIEERSLPKAANDGDGDEQPERMPKKRANDADRTRQQRDEVMHLLGQALPPYWDVLLGAATDLTASLLSPSGGDNEEDEDEEEEEPTARSGRRRRPSPQKRPPRRPGPTTASRPTRRGDNGGANDGKGAGAAELTSEALITHRAFNVFDAEECRRRLHRLYAFISTYERRRVALLQLAAEGKLLKMTTVAAAAPSPKPHNGSPCAPVRAAVTTAGAGFSTPLRFSPPPQLVSPLLPPKPVGGDNGSAAAQRSSPHSHQTLPPHPGSRPAPSTPIRDGVLQPRQRGEGAAGGGGSPWRSPSVSSVASSQSSRHSPQLQHQRRSSPPQSSARLKSAQRGASDLNGCGNLTNQRSSKGIFGDVRGGGVGTSATAAVSRGGIDDNFALPPSEVAWEKSYVRADTLSQRAGVVLGKGTARRTERLRSGGERERRTSPPRQTYERPPAKEENPNEESPVSDSLEVERDGNCHGQRHSLSFASSEDEEQQRQTSSLLVVQALKRFRPSSDNEESGDDADEDRGLRRREIRSRERNTDESSRAEQQHRRKAKKTGRRRRRQELNVQQQHQRKQAPSLSPPRSHVSSKDASRSPEMYAERSEPCSVGSAPSTRGSPALPPRPCRAEAEFKSSPVTPSPSVPSIRARGTLSAYTAAASVAPVGDAYDYDSASPPLASPSLLGAE</sequence>
<dbReference type="RefSeq" id="XP_067064686.1">
    <property type="nucleotide sequence ID" value="XM_067206877.1"/>
</dbReference>
<feature type="compositionally biased region" description="Basic and acidic residues" evidence="1">
    <location>
        <begin position="1741"/>
        <end position="1772"/>
    </location>
</feature>
<feature type="compositionally biased region" description="Acidic residues" evidence="1">
    <location>
        <begin position="1311"/>
        <end position="1327"/>
    </location>
</feature>
<feature type="compositionally biased region" description="Polar residues" evidence="1">
    <location>
        <begin position="313"/>
        <end position="336"/>
    </location>
</feature>
<dbReference type="EMBL" id="JAFHLR010000014">
    <property type="protein sequence ID" value="KAG5483747.1"/>
    <property type="molecule type" value="Genomic_DNA"/>
</dbReference>
<feature type="region of interest" description="Disordered" evidence="1">
    <location>
        <begin position="289"/>
        <end position="344"/>
    </location>
</feature>
<feature type="region of interest" description="Disordered" evidence="1">
    <location>
        <begin position="1544"/>
        <end position="1694"/>
    </location>
</feature>
<feature type="compositionally biased region" description="Polar residues" evidence="1">
    <location>
        <begin position="35"/>
        <end position="46"/>
    </location>
</feature>
<organism evidence="2 3">
    <name type="scientific">Leishmania orientalis</name>
    <dbReference type="NCBI Taxonomy" id="2249476"/>
    <lineage>
        <taxon>Eukaryota</taxon>
        <taxon>Discoba</taxon>
        <taxon>Euglenozoa</taxon>
        <taxon>Kinetoplastea</taxon>
        <taxon>Metakinetoplastina</taxon>
        <taxon>Trypanosomatida</taxon>
        <taxon>Trypanosomatidae</taxon>
        <taxon>Leishmaniinae</taxon>
        <taxon>Leishmania</taxon>
    </lineage>
</organism>
<gene>
    <name evidence="2" type="ORF">LSCM4_04900</name>
</gene>
<feature type="compositionally biased region" description="Gly residues" evidence="1">
    <location>
        <begin position="255"/>
        <end position="264"/>
    </location>
</feature>
<keyword evidence="3" id="KW-1185">Reference proteome</keyword>
<feature type="region of interest" description="Disordered" evidence="1">
    <location>
        <begin position="1096"/>
        <end position="1116"/>
    </location>
</feature>
<feature type="compositionally biased region" description="Low complexity" evidence="1">
    <location>
        <begin position="1228"/>
        <end position="1250"/>
    </location>
</feature>
<feature type="compositionally biased region" description="Polar residues" evidence="1">
    <location>
        <begin position="1193"/>
        <end position="1207"/>
    </location>
</feature>